<comment type="subcellular location">
    <subcellularLocation>
        <location evidence="1">Membrane</location>
        <topology evidence="1">Single-pass type II membrane protein</topology>
    </subcellularLocation>
</comment>
<comment type="caution">
    <text evidence="6">The sequence shown here is derived from an EMBL/GenBank/DDBJ whole genome shotgun (WGS) entry which is preliminary data.</text>
</comment>
<evidence type="ECO:0000256" key="1">
    <source>
        <dbReference type="ARBA" id="ARBA00004606"/>
    </source>
</evidence>
<keyword evidence="4" id="KW-0472">Membrane</keyword>
<dbReference type="InterPro" id="IPR044610">
    <property type="entry name" value="GLCAT14A/B/C"/>
</dbReference>
<dbReference type="Proteomes" id="UP000593564">
    <property type="component" value="Unassembled WGS sequence"/>
</dbReference>
<dbReference type="Pfam" id="PF02485">
    <property type="entry name" value="Branch"/>
    <property type="match status" value="1"/>
</dbReference>
<dbReference type="EMBL" id="JACBKZ010000002">
    <property type="protein sequence ID" value="KAF5956805.1"/>
    <property type="molecule type" value="Genomic_DNA"/>
</dbReference>
<proteinExistence type="predicted"/>
<evidence type="ECO:0000256" key="2">
    <source>
        <dbReference type="ARBA" id="ARBA00022676"/>
    </source>
</evidence>
<sequence length="191" mass="21732">MSFAFERYQRITEVIVDPGLYLVSKGRMFTGNKKRTLPNAYRFFTGTLLTLLFHSMLTWNRVWWSDAGSPPLILSRKLVEFAILRWDNLLRKLLLFFSNIKYSQGDYFQTHACNSKDFSKTVVNSNLRFTVYDDNPRDLSVTDLKKMLSSGAAFAGNFRANDPVLDKIDSLHSTAGMILPGGWCLGGRGRG</sequence>
<protein>
    <submittedName>
        <fullName evidence="6">Uncharacterized protein</fullName>
    </submittedName>
</protein>
<organism evidence="6 7">
    <name type="scientific">Camellia sinensis</name>
    <name type="common">Tea plant</name>
    <name type="synonym">Thea sinensis</name>
    <dbReference type="NCBI Taxonomy" id="4442"/>
    <lineage>
        <taxon>Eukaryota</taxon>
        <taxon>Viridiplantae</taxon>
        <taxon>Streptophyta</taxon>
        <taxon>Embryophyta</taxon>
        <taxon>Tracheophyta</taxon>
        <taxon>Spermatophyta</taxon>
        <taxon>Magnoliopsida</taxon>
        <taxon>eudicotyledons</taxon>
        <taxon>Gunneridae</taxon>
        <taxon>Pentapetalae</taxon>
        <taxon>asterids</taxon>
        <taxon>Ericales</taxon>
        <taxon>Theaceae</taxon>
        <taxon>Camellia</taxon>
    </lineage>
</organism>
<dbReference type="PANTHER" id="PTHR45719:SF31">
    <property type="entry name" value="BETA-GLUCURONOSYLTRANSFERASE GLCAT14A-LIKE ISOFORM X1"/>
    <property type="match status" value="1"/>
</dbReference>
<keyword evidence="2" id="KW-0328">Glycosyltransferase</keyword>
<keyword evidence="3" id="KW-0808">Transferase</keyword>
<dbReference type="InterPro" id="IPR003406">
    <property type="entry name" value="Glyco_trans_14"/>
</dbReference>
<dbReference type="GO" id="GO:0016020">
    <property type="term" value="C:membrane"/>
    <property type="evidence" value="ECO:0007669"/>
    <property type="project" value="UniProtKB-SubCell"/>
</dbReference>
<reference evidence="6 7" key="2">
    <citation type="submission" date="2020-07" db="EMBL/GenBank/DDBJ databases">
        <title>Genome assembly of wild tea tree DASZ reveals pedigree and selection history of tea varieties.</title>
        <authorList>
            <person name="Zhang W."/>
        </authorList>
    </citation>
    <scope>NUCLEOTIDE SEQUENCE [LARGE SCALE GENOMIC DNA]</scope>
    <source>
        <strain evidence="7">cv. G240</strain>
        <tissue evidence="6">Leaf</tissue>
    </source>
</reference>
<keyword evidence="5" id="KW-0325">Glycoprotein</keyword>
<dbReference type="GO" id="GO:0015020">
    <property type="term" value="F:glucuronosyltransferase activity"/>
    <property type="evidence" value="ECO:0007669"/>
    <property type="project" value="InterPro"/>
</dbReference>
<accession>A0A7J7HWB1</accession>
<evidence type="ECO:0000256" key="5">
    <source>
        <dbReference type="ARBA" id="ARBA00023180"/>
    </source>
</evidence>
<evidence type="ECO:0000256" key="3">
    <source>
        <dbReference type="ARBA" id="ARBA00022679"/>
    </source>
</evidence>
<dbReference type="AlphaFoldDB" id="A0A7J7HWB1"/>
<evidence type="ECO:0000313" key="6">
    <source>
        <dbReference type="EMBL" id="KAF5956805.1"/>
    </source>
</evidence>
<name>A0A7J7HWB1_CAMSI</name>
<reference evidence="7" key="1">
    <citation type="journal article" date="2020" name="Nat. Commun.">
        <title>Genome assembly of wild tea tree DASZ reveals pedigree and selection history of tea varieties.</title>
        <authorList>
            <person name="Zhang W."/>
            <person name="Zhang Y."/>
            <person name="Qiu H."/>
            <person name="Guo Y."/>
            <person name="Wan H."/>
            <person name="Zhang X."/>
            <person name="Scossa F."/>
            <person name="Alseekh S."/>
            <person name="Zhang Q."/>
            <person name="Wang P."/>
            <person name="Xu L."/>
            <person name="Schmidt M.H."/>
            <person name="Jia X."/>
            <person name="Li D."/>
            <person name="Zhu A."/>
            <person name="Guo F."/>
            <person name="Chen W."/>
            <person name="Ni D."/>
            <person name="Usadel B."/>
            <person name="Fernie A.R."/>
            <person name="Wen W."/>
        </authorList>
    </citation>
    <scope>NUCLEOTIDE SEQUENCE [LARGE SCALE GENOMIC DNA]</scope>
    <source>
        <strain evidence="7">cv. G240</strain>
    </source>
</reference>
<dbReference type="PANTHER" id="PTHR45719">
    <property type="entry name" value="GLYCOSYLTRANSFERASE"/>
    <property type="match status" value="1"/>
</dbReference>
<evidence type="ECO:0000256" key="4">
    <source>
        <dbReference type="ARBA" id="ARBA00023136"/>
    </source>
</evidence>
<keyword evidence="7" id="KW-1185">Reference proteome</keyword>
<evidence type="ECO:0000313" key="7">
    <source>
        <dbReference type="Proteomes" id="UP000593564"/>
    </source>
</evidence>
<gene>
    <name evidence="6" type="ORF">HYC85_004030</name>
</gene>